<proteinExistence type="predicted"/>
<keyword evidence="1" id="KW-1133">Transmembrane helix</keyword>
<organism evidence="2 3">
    <name type="scientific">Gibbsiella quercinecans</name>
    <dbReference type="NCBI Taxonomy" id="929813"/>
    <lineage>
        <taxon>Bacteria</taxon>
        <taxon>Pseudomonadati</taxon>
        <taxon>Pseudomonadota</taxon>
        <taxon>Gammaproteobacteria</taxon>
        <taxon>Enterobacterales</taxon>
        <taxon>Yersiniaceae</taxon>
        <taxon>Gibbsiella</taxon>
    </lineage>
</organism>
<dbReference type="Proteomes" id="UP000217182">
    <property type="component" value="Chromosome"/>
</dbReference>
<evidence type="ECO:0000313" key="3">
    <source>
        <dbReference type="Proteomes" id="UP000217182"/>
    </source>
</evidence>
<accession>A0A250AVD1</accession>
<keyword evidence="3" id="KW-1185">Reference proteome</keyword>
<reference evidence="2 3" key="1">
    <citation type="submission" date="2016-01" db="EMBL/GenBank/DDBJ databases">
        <authorList>
            <person name="Oliw E.H."/>
        </authorList>
    </citation>
    <scope>NUCLEOTIDE SEQUENCE [LARGE SCALE GENOMIC DNA]</scope>
    <source>
        <strain evidence="2 3">FRB97</strain>
    </source>
</reference>
<dbReference type="Pfam" id="PF25612">
    <property type="entry name" value="DUF7940"/>
    <property type="match status" value="1"/>
</dbReference>
<feature type="transmembrane region" description="Helical" evidence="1">
    <location>
        <begin position="35"/>
        <end position="55"/>
    </location>
</feature>
<sequence>MKILIFILLTLVAVLVLLLLRKYTRLEFVTHARLLFKTWSVKLGIAGALIGGWAQSFPDAALHAWTILPPDIKSILPPNIVAMLSPALVVLAVLSQYVRQPKLKEKADKLKESPQ</sequence>
<dbReference type="RefSeq" id="WP_095844490.1">
    <property type="nucleotide sequence ID" value="NZ_CP014136.1"/>
</dbReference>
<gene>
    <name evidence="2" type="ORF">AWC35_00195</name>
</gene>
<evidence type="ECO:0000256" key="1">
    <source>
        <dbReference type="SAM" id="Phobius"/>
    </source>
</evidence>
<dbReference type="InterPro" id="IPR057700">
    <property type="entry name" value="DUF7940"/>
</dbReference>
<keyword evidence="1" id="KW-0472">Membrane</keyword>
<evidence type="ECO:0008006" key="4">
    <source>
        <dbReference type="Google" id="ProtNLM"/>
    </source>
</evidence>
<feature type="transmembrane region" description="Helical" evidence="1">
    <location>
        <begin position="75"/>
        <end position="94"/>
    </location>
</feature>
<evidence type="ECO:0000313" key="2">
    <source>
        <dbReference type="EMBL" id="ATA17897.1"/>
    </source>
</evidence>
<dbReference type="EMBL" id="CP014136">
    <property type="protein sequence ID" value="ATA17897.1"/>
    <property type="molecule type" value="Genomic_DNA"/>
</dbReference>
<dbReference type="AlphaFoldDB" id="A0A250AVD1"/>
<name>A0A250AVD1_9GAMM</name>
<protein>
    <recommendedName>
        <fullName evidence="4">Holin</fullName>
    </recommendedName>
</protein>
<dbReference type="KEGG" id="gqu:AWC35_00195"/>
<keyword evidence="1" id="KW-0812">Transmembrane</keyword>
<feature type="transmembrane region" description="Helical" evidence="1">
    <location>
        <begin position="6"/>
        <end position="23"/>
    </location>
</feature>